<feature type="transmembrane region" description="Helical" evidence="7">
    <location>
        <begin position="162"/>
        <end position="185"/>
    </location>
</feature>
<reference evidence="8 9" key="1">
    <citation type="submission" date="2020-07" db="EMBL/GenBank/DDBJ databases">
        <title>Bacterium isolated from marien macroalgae.</title>
        <authorList>
            <person name="Zhu K."/>
            <person name="Lu D."/>
            <person name="Du Z."/>
        </authorList>
    </citation>
    <scope>NUCLEOTIDE SEQUENCE [LARGE SCALE GENOMIC DNA]</scope>
    <source>
        <strain evidence="8 9">3-1745</strain>
    </source>
</reference>
<dbReference type="GO" id="GO:0043190">
    <property type="term" value="C:ATP-binding cassette (ABC) transporter complex"/>
    <property type="evidence" value="ECO:0007669"/>
    <property type="project" value="InterPro"/>
</dbReference>
<feature type="transmembrane region" description="Helical" evidence="7">
    <location>
        <begin position="130"/>
        <end position="150"/>
    </location>
</feature>
<feature type="transmembrane region" description="Helical" evidence="7">
    <location>
        <begin position="221"/>
        <end position="239"/>
    </location>
</feature>
<dbReference type="InterPro" id="IPR037294">
    <property type="entry name" value="ABC_BtuC-like"/>
</dbReference>
<evidence type="ECO:0000256" key="5">
    <source>
        <dbReference type="ARBA" id="ARBA00023136"/>
    </source>
</evidence>
<dbReference type="PANTHER" id="PTHR30477:SF19">
    <property type="entry name" value="METAL ABC TRANSPORTER PERMEASE"/>
    <property type="match status" value="1"/>
</dbReference>
<comment type="caution">
    <text evidence="8">The sequence shown here is derived from an EMBL/GenBank/DDBJ whole genome shotgun (WGS) entry which is preliminary data.</text>
</comment>
<dbReference type="PANTHER" id="PTHR30477">
    <property type="entry name" value="ABC-TRANSPORTER METAL-BINDING PROTEIN"/>
    <property type="match status" value="1"/>
</dbReference>
<dbReference type="InterPro" id="IPR001626">
    <property type="entry name" value="ABC_TroCD"/>
</dbReference>
<dbReference type="GO" id="GO:0055085">
    <property type="term" value="P:transmembrane transport"/>
    <property type="evidence" value="ECO:0007669"/>
    <property type="project" value="InterPro"/>
</dbReference>
<dbReference type="SUPFAM" id="SSF81345">
    <property type="entry name" value="ABC transporter involved in vitamin B12 uptake, BtuC"/>
    <property type="match status" value="1"/>
</dbReference>
<name>A0A7W1WY40_9GAMM</name>
<feature type="transmembrane region" description="Helical" evidence="7">
    <location>
        <begin position="91"/>
        <end position="109"/>
    </location>
</feature>
<evidence type="ECO:0000256" key="7">
    <source>
        <dbReference type="SAM" id="Phobius"/>
    </source>
</evidence>
<dbReference type="Pfam" id="PF00950">
    <property type="entry name" value="ABC-3"/>
    <property type="match status" value="1"/>
</dbReference>
<evidence type="ECO:0000256" key="6">
    <source>
        <dbReference type="RuleBase" id="RU003943"/>
    </source>
</evidence>
<dbReference type="RefSeq" id="WP_181739099.1">
    <property type="nucleotide sequence ID" value="NZ_JACEMT010000046.1"/>
</dbReference>
<dbReference type="Proteomes" id="UP000538931">
    <property type="component" value="Unassembled WGS sequence"/>
</dbReference>
<gene>
    <name evidence="8" type="ORF">H1S06_08335</name>
</gene>
<evidence type="ECO:0000256" key="2">
    <source>
        <dbReference type="ARBA" id="ARBA00008034"/>
    </source>
</evidence>
<evidence type="ECO:0000256" key="4">
    <source>
        <dbReference type="ARBA" id="ARBA00022989"/>
    </source>
</evidence>
<dbReference type="EMBL" id="JACEMT010000046">
    <property type="protein sequence ID" value="MBA4502367.1"/>
    <property type="molecule type" value="Genomic_DNA"/>
</dbReference>
<keyword evidence="9" id="KW-1185">Reference proteome</keyword>
<protein>
    <submittedName>
        <fullName evidence="8">Metal ABC transporter permease</fullName>
    </submittedName>
</protein>
<dbReference type="AlphaFoldDB" id="A0A7W1WY40"/>
<feature type="transmembrane region" description="Helical" evidence="7">
    <location>
        <begin position="30"/>
        <end position="52"/>
    </location>
</feature>
<comment type="subcellular location">
    <subcellularLocation>
        <location evidence="6">Cell membrane</location>
        <topology evidence="6">Multi-pass membrane protein</topology>
    </subcellularLocation>
    <subcellularLocation>
        <location evidence="1">Membrane</location>
        <topology evidence="1">Multi-pass membrane protein</topology>
    </subcellularLocation>
</comment>
<evidence type="ECO:0000313" key="9">
    <source>
        <dbReference type="Proteomes" id="UP000538931"/>
    </source>
</evidence>
<organism evidence="8 9">
    <name type="scientific">Marinobacterium marinum</name>
    <dbReference type="NCBI Taxonomy" id="2756129"/>
    <lineage>
        <taxon>Bacteria</taxon>
        <taxon>Pseudomonadati</taxon>
        <taxon>Pseudomonadota</taxon>
        <taxon>Gammaproteobacteria</taxon>
        <taxon>Oceanospirillales</taxon>
        <taxon>Oceanospirillaceae</taxon>
        <taxon>Marinobacterium</taxon>
    </lineage>
</organism>
<keyword evidence="6" id="KW-0813">Transport</keyword>
<sequence length="261" mass="27532">MLAELAILLPPLAAGALVLSSHLLLGEQVLKRGILFIDLAVAQLAALGSLLAQQQNLSSLQAILAGMGLAVAGALLIGYWCRRFPWQREAIIGLVYAGAASVLLLVLAWDPHAGHRLSRSLNGDILWVNWSDMLPLALLTLAVAGFWYWQARRLTGWAFYPVFALLVSLSVPLLGVYLVFVTLIAPALVAQLSGGRWPGILSALAGYVLGLLLAWRLDWPAGATVVLALLGTSIAAILLKAPRRAYSPAGGASSNISSGSS</sequence>
<evidence type="ECO:0000313" key="8">
    <source>
        <dbReference type="EMBL" id="MBA4502367.1"/>
    </source>
</evidence>
<accession>A0A7W1WY40</accession>
<feature type="transmembrane region" description="Helical" evidence="7">
    <location>
        <begin position="59"/>
        <end position="79"/>
    </location>
</feature>
<evidence type="ECO:0000256" key="3">
    <source>
        <dbReference type="ARBA" id="ARBA00022692"/>
    </source>
</evidence>
<keyword evidence="4 7" id="KW-1133">Transmembrane helix</keyword>
<comment type="similarity">
    <text evidence="2 6">Belongs to the ABC-3 integral membrane protein family.</text>
</comment>
<keyword evidence="5 7" id="KW-0472">Membrane</keyword>
<evidence type="ECO:0000256" key="1">
    <source>
        <dbReference type="ARBA" id="ARBA00004141"/>
    </source>
</evidence>
<keyword evidence="3 6" id="KW-0812">Transmembrane</keyword>
<dbReference type="GO" id="GO:0010043">
    <property type="term" value="P:response to zinc ion"/>
    <property type="evidence" value="ECO:0007669"/>
    <property type="project" value="TreeGrafter"/>
</dbReference>
<proteinExistence type="inferred from homology"/>